<dbReference type="Pfam" id="PF04542">
    <property type="entry name" value="Sigma70_r2"/>
    <property type="match status" value="1"/>
</dbReference>
<dbReference type="SUPFAM" id="SSF88946">
    <property type="entry name" value="Sigma2 domain of RNA polymerase sigma factors"/>
    <property type="match status" value="1"/>
</dbReference>
<evidence type="ECO:0000256" key="2">
    <source>
        <dbReference type="ARBA" id="ARBA00023015"/>
    </source>
</evidence>
<gene>
    <name evidence="7" type="ORF">TUM18999_48770</name>
    <name evidence="8" type="ORF">TUM20286_03300</name>
</gene>
<dbReference type="AlphaFoldDB" id="A0A6J4EBN6"/>
<feature type="domain" description="RNA polymerase sigma factor 70 region 4 type 2" evidence="6">
    <location>
        <begin position="110"/>
        <end position="162"/>
    </location>
</feature>
<dbReference type="GO" id="GO:0016987">
    <property type="term" value="F:sigma factor activity"/>
    <property type="evidence" value="ECO:0007669"/>
    <property type="project" value="UniProtKB-KW"/>
</dbReference>
<dbReference type="Proteomes" id="UP000509383">
    <property type="component" value="Chromosome"/>
</dbReference>
<organism evidence="7 9">
    <name type="scientific">Pseudomonas tohonis</name>
    <dbReference type="NCBI Taxonomy" id="2725477"/>
    <lineage>
        <taxon>Bacteria</taxon>
        <taxon>Pseudomonadati</taxon>
        <taxon>Pseudomonadota</taxon>
        <taxon>Gammaproteobacteria</taxon>
        <taxon>Pseudomonadales</taxon>
        <taxon>Pseudomonadaceae</taxon>
        <taxon>Pseudomonas</taxon>
    </lineage>
</organism>
<dbReference type="InterPro" id="IPR036388">
    <property type="entry name" value="WH-like_DNA-bd_sf"/>
</dbReference>
<sequence length="170" mass="19451">MATSPDLNASLATLYSENHRWLRAWLYRQLRCPQDAADLTQDTFMRAMASRQLGQLEEPRAFLGTLARRLLCSFWRRRKVERAYLEALAELPERFAPSEEDIALVSEAIDAIDRLLDGLPQRVRRAFLLNRLEGLPQQAIADLLGVSLATVERDLRRAFVHCLSAHPELP</sequence>
<dbReference type="Proteomes" id="UP001054892">
    <property type="component" value="Unassembled WGS sequence"/>
</dbReference>
<evidence type="ECO:0000313" key="9">
    <source>
        <dbReference type="Proteomes" id="UP000509383"/>
    </source>
</evidence>
<proteinExistence type="inferred from homology"/>
<keyword evidence="3" id="KW-0731">Sigma factor</keyword>
<name>A0A6J4EBN6_9PSED</name>
<dbReference type="InterPro" id="IPR013249">
    <property type="entry name" value="RNA_pol_sigma70_r4_t2"/>
</dbReference>
<evidence type="ECO:0000259" key="6">
    <source>
        <dbReference type="Pfam" id="PF08281"/>
    </source>
</evidence>
<evidence type="ECO:0000256" key="1">
    <source>
        <dbReference type="ARBA" id="ARBA00010641"/>
    </source>
</evidence>
<dbReference type="GO" id="GO:0006352">
    <property type="term" value="P:DNA-templated transcription initiation"/>
    <property type="evidence" value="ECO:0007669"/>
    <property type="project" value="InterPro"/>
</dbReference>
<reference evidence="7 9" key="1">
    <citation type="submission" date="2020-05" db="EMBL/GenBank/DDBJ databases">
        <title>Characterization of novel class B3 metallo-beta-lactamase from novel Pseudomonas species.</title>
        <authorList>
            <person name="Yamada K."/>
            <person name="Aoki K."/>
            <person name="Ishii Y."/>
        </authorList>
    </citation>
    <scope>NUCLEOTIDE SEQUENCE [LARGE SCALE GENOMIC DNA]</scope>
    <source>
        <strain evidence="7 9">TUM18999</strain>
        <strain evidence="8 10">TUM20286</strain>
    </source>
</reference>
<evidence type="ECO:0000313" key="7">
    <source>
        <dbReference type="EMBL" id="BCG26686.1"/>
    </source>
</evidence>
<dbReference type="EMBL" id="AP023189">
    <property type="protein sequence ID" value="BCG26686.1"/>
    <property type="molecule type" value="Genomic_DNA"/>
</dbReference>
<dbReference type="NCBIfam" id="TIGR02937">
    <property type="entry name" value="sigma70-ECF"/>
    <property type="match status" value="1"/>
</dbReference>
<evidence type="ECO:0000259" key="5">
    <source>
        <dbReference type="Pfam" id="PF04542"/>
    </source>
</evidence>
<dbReference type="GO" id="GO:0003677">
    <property type="term" value="F:DNA binding"/>
    <property type="evidence" value="ECO:0007669"/>
    <property type="project" value="InterPro"/>
</dbReference>
<dbReference type="EMBL" id="BQKM01000001">
    <property type="protein sequence ID" value="GJN50578.1"/>
    <property type="molecule type" value="Genomic_DNA"/>
</dbReference>
<dbReference type="PANTHER" id="PTHR43133:SF63">
    <property type="entry name" value="RNA POLYMERASE SIGMA FACTOR FECI-RELATED"/>
    <property type="match status" value="1"/>
</dbReference>
<dbReference type="Pfam" id="PF08281">
    <property type="entry name" value="Sigma70_r4_2"/>
    <property type="match status" value="1"/>
</dbReference>
<feature type="domain" description="RNA polymerase sigma-70 region 2" evidence="5">
    <location>
        <begin position="14"/>
        <end position="79"/>
    </location>
</feature>
<dbReference type="SUPFAM" id="SSF88659">
    <property type="entry name" value="Sigma3 and sigma4 domains of RNA polymerase sigma factors"/>
    <property type="match status" value="1"/>
</dbReference>
<keyword evidence="2" id="KW-0805">Transcription regulation</keyword>
<evidence type="ECO:0000313" key="8">
    <source>
        <dbReference type="EMBL" id="GJN50578.1"/>
    </source>
</evidence>
<dbReference type="InterPro" id="IPR013324">
    <property type="entry name" value="RNA_pol_sigma_r3/r4-like"/>
</dbReference>
<dbReference type="PANTHER" id="PTHR43133">
    <property type="entry name" value="RNA POLYMERASE ECF-TYPE SIGMA FACTO"/>
    <property type="match status" value="1"/>
</dbReference>
<evidence type="ECO:0000313" key="10">
    <source>
        <dbReference type="Proteomes" id="UP001054892"/>
    </source>
</evidence>
<comment type="similarity">
    <text evidence="1">Belongs to the sigma-70 factor family. ECF subfamily.</text>
</comment>
<keyword evidence="10" id="KW-1185">Reference proteome</keyword>
<dbReference type="InterPro" id="IPR013325">
    <property type="entry name" value="RNA_pol_sigma_r2"/>
</dbReference>
<evidence type="ECO:0000256" key="4">
    <source>
        <dbReference type="ARBA" id="ARBA00023163"/>
    </source>
</evidence>
<dbReference type="Gene3D" id="1.10.10.10">
    <property type="entry name" value="Winged helix-like DNA-binding domain superfamily/Winged helix DNA-binding domain"/>
    <property type="match status" value="1"/>
</dbReference>
<evidence type="ECO:0000256" key="3">
    <source>
        <dbReference type="ARBA" id="ARBA00023082"/>
    </source>
</evidence>
<dbReference type="RefSeq" id="WP_173173006.1">
    <property type="nucleotide sequence ID" value="NZ_AP023189.1"/>
</dbReference>
<dbReference type="KEGG" id="ptw:TUM18999_48770"/>
<keyword evidence="4" id="KW-0804">Transcription</keyword>
<dbReference type="NCBIfam" id="NF009180">
    <property type="entry name" value="PRK12528.1"/>
    <property type="match status" value="1"/>
</dbReference>
<dbReference type="Gene3D" id="1.10.1740.10">
    <property type="match status" value="1"/>
</dbReference>
<protein>
    <submittedName>
        <fullName evidence="7">RNA polymerase sigma factor</fullName>
    </submittedName>
</protein>
<dbReference type="InterPro" id="IPR039425">
    <property type="entry name" value="RNA_pol_sigma-70-like"/>
</dbReference>
<dbReference type="InterPro" id="IPR007627">
    <property type="entry name" value="RNA_pol_sigma70_r2"/>
</dbReference>
<dbReference type="InterPro" id="IPR014284">
    <property type="entry name" value="RNA_pol_sigma-70_dom"/>
</dbReference>
<accession>A0A6J4EBN6</accession>